<comment type="caution">
    <text evidence="1">The sequence shown here is derived from an EMBL/GenBank/DDBJ whole genome shotgun (WGS) entry which is preliminary data.</text>
</comment>
<reference evidence="1" key="1">
    <citation type="submission" date="2023-03" db="EMBL/GenBank/DDBJ databases">
        <title>Massive genome expansion in bonnet fungi (Mycena s.s.) driven by repeated elements and novel gene families across ecological guilds.</title>
        <authorList>
            <consortium name="Lawrence Berkeley National Laboratory"/>
            <person name="Harder C.B."/>
            <person name="Miyauchi S."/>
            <person name="Viragh M."/>
            <person name="Kuo A."/>
            <person name="Thoen E."/>
            <person name="Andreopoulos B."/>
            <person name="Lu D."/>
            <person name="Skrede I."/>
            <person name="Drula E."/>
            <person name="Henrissat B."/>
            <person name="Morin E."/>
            <person name="Kohler A."/>
            <person name="Barry K."/>
            <person name="LaButti K."/>
            <person name="Morin E."/>
            <person name="Salamov A."/>
            <person name="Lipzen A."/>
            <person name="Mereny Z."/>
            <person name="Hegedus B."/>
            <person name="Baldrian P."/>
            <person name="Stursova M."/>
            <person name="Weitz H."/>
            <person name="Taylor A."/>
            <person name="Grigoriev I.V."/>
            <person name="Nagy L.G."/>
            <person name="Martin F."/>
            <person name="Kauserud H."/>
        </authorList>
    </citation>
    <scope>NUCLEOTIDE SEQUENCE</scope>
    <source>
        <strain evidence="1">9144</strain>
    </source>
</reference>
<dbReference type="Proteomes" id="UP001219525">
    <property type="component" value="Unassembled WGS sequence"/>
</dbReference>
<evidence type="ECO:0000313" key="1">
    <source>
        <dbReference type="EMBL" id="KAJ7220255.1"/>
    </source>
</evidence>
<name>A0AAD6YHE1_9AGAR</name>
<proteinExistence type="predicted"/>
<organism evidence="1 2">
    <name type="scientific">Mycena pura</name>
    <dbReference type="NCBI Taxonomy" id="153505"/>
    <lineage>
        <taxon>Eukaryota</taxon>
        <taxon>Fungi</taxon>
        <taxon>Dikarya</taxon>
        <taxon>Basidiomycota</taxon>
        <taxon>Agaricomycotina</taxon>
        <taxon>Agaricomycetes</taxon>
        <taxon>Agaricomycetidae</taxon>
        <taxon>Agaricales</taxon>
        <taxon>Marasmiineae</taxon>
        <taxon>Mycenaceae</taxon>
        <taxon>Mycena</taxon>
    </lineage>
</organism>
<sequence>MLPLLRRGRCCVCAGCGSFLSSNSNNSTHLGPNYACLFLVTHSRSDAAFCRFLLIPMSAVPPVVIRTLTTAPWSLPPAPLTLPAKAAALTLCVQSPAGTWSPRSLCVCAEAWATHDLLHEPDISPQQPAFTYAAPAQTQVAPSLPPPLNLLTRPSLPPPISSVFTGPPSSAATASTNANRQEAIVRHFGPQPRKYCPPQPYPGNTSLASPPFEVLIALWPNVLRGSSHQPPGAFPIDCVYTSDQFSDMLKTLMDHGLVFVASLSGTGDALIIPEITTQLATHLAQHGLVLPPAPGNTQSVEENAVTAWTRLPWIALSAVRRRDVWTWSQHPNVNANNFNRKMIRDLNNKYSNPLEDHAGKLLLMLGPRFGHVQGRLPESWSLDALGNATQFDSLHACFGQRLLHGLEHSGVHYDEIDCHPGLCPDPPASRNLRRPREKTPIATVASSSRVTLSIVMSLFDSEVLSVSDDEEVPSITSSAASSSDSIIFADGPAIVRWQRQVAESVSPISDSEQVLIDGANVTVMAQYIIDVLTFLRIKSLGNTSTRFPTPHGIHNPRTAMTLLSFVQREYRRSYHIGNTVSGRSVGRGLERSVWRKTVELVVQQSPFWQLSPAEPEYHTFLLSPITSGSAERSLALYVHWHGQILSLYLYYYGQGLAVGLWPILALVLGRDSMLLGERFLAAVSPDVAQHLQPWFALCATDPIPTNLLDPPSIIPNMRTRREHDDWTVKFLERKLLGCTTSPWNHADYSALSYGFELPLYPLTVASGSRLIDFFARSSPFETACFIAGMFHRRIESLTTFLWHLRFQEHVATAPVQPILLRDLFALRFKRYLAGCGHPQWLLDHGLIDDNEMQHGLTTPFLRPHLLLLAALEAPLLPVDDDWDITFTVSSDLLSTTNTEPNPMQLHTCTGSVDVRINSRLLELMMQSPKDGIDTEFDIWAHTQLHNADLTYNKL</sequence>
<protein>
    <submittedName>
        <fullName evidence="1">Uncharacterized protein</fullName>
    </submittedName>
</protein>
<gene>
    <name evidence="1" type="ORF">GGX14DRAFT_586346</name>
</gene>
<keyword evidence="2" id="KW-1185">Reference proteome</keyword>
<dbReference type="EMBL" id="JARJCW010000010">
    <property type="protein sequence ID" value="KAJ7220255.1"/>
    <property type="molecule type" value="Genomic_DNA"/>
</dbReference>
<evidence type="ECO:0000313" key="2">
    <source>
        <dbReference type="Proteomes" id="UP001219525"/>
    </source>
</evidence>
<accession>A0AAD6YHE1</accession>
<dbReference type="AlphaFoldDB" id="A0AAD6YHE1"/>